<gene>
    <name evidence="1" type="ORF">GSONMT00014034001</name>
</gene>
<dbReference type="Proteomes" id="UP000193380">
    <property type="component" value="Unassembled WGS sequence"/>
</dbReference>
<reference evidence="1" key="2">
    <citation type="submission" date="2014-03" db="EMBL/GenBank/DDBJ databases">
        <authorList>
            <person name="Genoscope - CEA"/>
        </authorList>
    </citation>
    <scope>NUCLEOTIDE SEQUENCE</scope>
</reference>
<dbReference type="EMBL" id="FR904832">
    <property type="protein sequence ID" value="CDQ72426.1"/>
    <property type="molecule type" value="Genomic_DNA"/>
</dbReference>
<proteinExistence type="predicted"/>
<dbReference type="AlphaFoldDB" id="A0A060WYW9"/>
<name>A0A060WYW9_ONCMY</name>
<protein>
    <submittedName>
        <fullName evidence="1">Uncharacterized protein</fullName>
    </submittedName>
</protein>
<sequence>MLRAGEGLDTTESGGPVDICLVYGTHTDSGFGLLYDDVLPSSQSGDLLRLAASPLCPKGLCE</sequence>
<accession>A0A060WYW9</accession>
<dbReference type="PaxDb" id="8022-A0A060WYW9"/>
<evidence type="ECO:0000313" key="2">
    <source>
        <dbReference type="Proteomes" id="UP000193380"/>
    </source>
</evidence>
<organism evidence="1 2">
    <name type="scientific">Oncorhynchus mykiss</name>
    <name type="common">Rainbow trout</name>
    <name type="synonym">Salmo gairdneri</name>
    <dbReference type="NCBI Taxonomy" id="8022"/>
    <lineage>
        <taxon>Eukaryota</taxon>
        <taxon>Metazoa</taxon>
        <taxon>Chordata</taxon>
        <taxon>Craniata</taxon>
        <taxon>Vertebrata</taxon>
        <taxon>Euteleostomi</taxon>
        <taxon>Actinopterygii</taxon>
        <taxon>Neopterygii</taxon>
        <taxon>Teleostei</taxon>
        <taxon>Protacanthopterygii</taxon>
        <taxon>Salmoniformes</taxon>
        <taxon>Salmonidae</taxon>
        <taxon>Salmoninae</taxon>
        <taxon>Oncorhynchus</taxon>
    </lineage>
</organism>
<evidence type="ECO:0000313" key="1">
    <source>
        <dbReference type="EMBL" id="CDQ72426.1"/>
    </source>
</evidence>
<reference evidence="1" key="1">
    <citation type="journal article" date="2014" name="Nat. Commun.">
        <title>The rainbow trout genome provides novel insights into evolution after whole-genome duplication in vertebrates.</title>
        <authorList>
            <person name="Berthelot C."/>
            <person name="Brunet F."/>
            <person name="Chalopin D."/>
            <person name="Juanchich A."/>
            <person name="Bernard M."/>
            <person name="Noel B."/>
            <person name="Bento P."/>
            <person name="Da Silva C."/>
            <person name="Labadie K."/>
            <person name="Alberti A."/>
            <person name="Aury J.M."/>
            <person name="Louis A."/>
            <person name="Dehais P."/>
            <person name="Bardou P."/>
            <person name="Montfort J."/>
            <person name="Klopp C."/>
            <person name="Cabau C."/>
            <person name="Gaspin C."/>
            <person name="Thorgaard G.H."/>
            <person name="Boussaha M."/>
            <person name="Quillet E."/>
            <person name="Guyomard R."/>
            <person name="Galiana D."/>
            <person name="Bobe J."/>
            <person name="Volff J.N."/>
            <person name="Genet C."/>
            <person name="Wincker P."/>
            <person name="Jaillon O."/>
            <person name="Roest Crollius H."/>
            <person name="Guiguen Y."/>
        </authorList>
    </citation>
    <scope>NUCLEOTIDE SEQUENCE [LARGE SCALE GENOMIC DNA]</scope>
</reference>